<dbReference type="AlphaFoldDB" id="A0AAW1X408"/>
<evidence type="ECO:0000313" key="3">
    <source>
        <dbReference type="Proteomes" id="UP001457282"/>
    </source>
</evidence>
<dbReference type="Proteomes" id="UP001457282">
    <property type="component" value="Unassembled WGS sequence"/>
</dbReference>
<name>A0AAW1X408_RUBAR</name>
<dbReference type="Pfam" id="PF05553">
    <property type="entry name" value="DUF761"/>
    <property type="match status" value="1"/>
</dbReference>
<comment type="caution">
    <text evidence="2">The sequence shown here is derived from an EMBL/GenBank/DDBJ whole genome shotgun (WGS) entry which is preliminary data.</text>
</comment>
<evidence type="ECO:0000256" key="1">
    <source>
        <dbReference type="SAM" id="MobiDB-lite"/>
    </source>
</evidence>
<sequence length="94" mass="11028">MHRPPSMRFNFPCLNPPPVLHDDDDDDDDLDQDDGDDHEDQGITWSTQDVNGEAAPYEDEAVDRKADEFIAKFYQQIKLQRQISYIQYNDMHVE</sequence>
<dbReference type="PANTHER" id="PTHR33098:SF112">
    <property type="entry name" value="COTTON FIBER PROTEIN"/>
    <property type="match status" value="1"/>
</dbReference>
<proteinExistence type="predicted"/>
<evidence type="ECO:0000313" key="2">
    <source>
        <dbReference type="EMBL" id="KAK9930761.1"/>
    </source>
</evidence>
<dbReference type="EMBL" id="JBEDUW010000005">
    <property type="protein sequence ID" value="KAK9930761.1"/>
    <property type="molecule type" value="Genomic_DNA"/>
</dbReference>
<accession>A0AAW1X408</accession>
<gene>
    <name evidence="2" type="ORF">M0R45_027788</name>
</gene>
<feature type="region of interest" description="Disordered" evidence="1">
    <location>
        <begin position="1"/>
        <end position="59"/>
    </location>
</feature>
<protein>
    <submittedName>
        <fullName evidence="2">Uncharacterized protein</fullName>
    </submittedName>
</protein>
<dbReference type="InterPro" id="IPR008480">
    <property type="entry name" value="DUF761_pln"/>
</dbReference>
<dbReference type="PANTHER" id="PTHR33098">
    <property type="entry name" value="COTTON FIBER (DUF761)"/>
    <property type="match status" value="1"/>
</dbReference>
<keyword evidence="3" id="KW-1185">Reference proteome</keyword>
<organism evidence="2 3">
    <name type="scientific">Rubus argutus</name>
    <name type="common">Southern blackberry</name>
    <dbReference type="NCBI Taxonomy" id="59490"/>
    <lineage>
        <taxon>Eukaryota</taxon>
        <taxon>Viridiplantae</taxon>
        <taxon>Streptophyta</taxon>
        <taxon>Embryophyta</taxon>
        <taxon>Tracheophyta</taxon>
        <taxon>Spermatophyta</taxon>
        <taxon>Magnoliopsida</taxon>
        <taxon>eudicotyledons</taxon>
        <taxon>Gunneridae</taxon>
        <taxon>Pentapetalae</taxon>
        <taxon>rosids</taxon>
        <taxon>fabids</taxon>
        <taxon>Rosales</taxon>
        <taxon>Rosaceae</taxon>
        <taxon>Rosoideae</taxon>
        <taxon>Rosoideae incertae sedis</taxon>
        <taxon>Rubus</taxon>
    </lineage>
</organism>
<feature type="compositionally biased region" description="Acidic residues" evidence="1">
    <location>
        <begin position="22"/>
        <end position="39"/>
    </location>
</feature>
<reference evidence="2 3" key="1">
    <citation type="journal article" date="2023" name="G3 (Bethesda)">
        <title>A chromosome-length genome assembly and annotation of blackberry (Rubus argutus, cv. 'Hillquist').</title>
        <authorList>
            <person name="Bruna T."/>
            <person name="Aryal R."/>
            <person name="Dudchenko O."/>
            <person name="Sargent D.J."/>
            <person name="Mead D."/>
            <person name="Buti M."/>
            <person name="Cavallini A."/>
            <person name="Hytonen T."/>
            <person name="Andres J."/>
            <person name="Pham M."/>
            <person name="Weisz D."/>
            <person name="Mascagni F."/>
            <person name="Usai G."/>
            <person name="Natali L."/>
            <person name="Bassil N."/>
            <person name="Fernandez G.E."/>
            <person name="Lomsadze A."/>
            <person name="Armour M."/>
            <person name="Olukolu B."/>
            <person name="Poorten T."/>
            <person name="Britton C."/>
            <person name="Davik J."/>
            <person name="Ashrafi H."/>
            <person name="Aiden E.L."/>
            <person name="Borodovsky M."/>
            <person name="Worthington M."/>
        </authorList>
    </citation>
    <scope>NUCLEOTIDE SEQUENCE [LARGE SCALE GENOMIC DNA]</scope>
    <source>
        <strain evidence="2">PI 553951</strain>
    </source>
</reference>